<dbReference type="EMBL" id="CATKSN020001251">
    <property type="protein sequence ID" value="CAI9150945.1"/>
    <property type="molecule type" value="Genomic_DNA"/>
</dbReference>
<evidence type="ECO:0000313" key="2">
    <source>
        <dbReference type="EMBL" id="CAI9150945.1"/>
    </source>
</evidence>
<feature type="compositionally biased region" description="Pro residues" evidence="1">
    <location>
        <begin position="103"/>
        <end position="118"/>
    </location>
</feature>
<gene>
    <name evidence="2" type="ORF">MRATA1EN1_LOCUS32563</name>
</gene>
<dbReference type="Proteomes" id="UP001176941">
    <property type="component" value="Unassembled WGS sequence"/>
</dbReference>
<proteinExistence type="predicted"/>
<name>A0ABN8XNB7_RANTA</name>
<reference evidence="2" key="1">
    <citation type="submission" date="2023-04" db="EMBL/GenBank/DDBJ databases">
        <authorList>
            <consortium name="ELIXIR-Norway"/>
        </authorList>
    </citation>
    <scope>NUCLEOTIDE SEQUENCE [LARGE SCALE GENOMIC DNA]</scope>
</reference>
<keyword evidence="3" id="KW-1185">Reference proteome</keyword>
<comment type="caution">
    <text evidence="2">The sequence shown here is derived from an EMBL/GenBank/DDBJ whole genome shotgun (WGS) entry which is preliminary data.</text>
</comment>
<evidence type="ECO:0000313" key="3">
    <source>
        <dbReference type="Proteomes" id="UP001176941"/>
    </source>
</evidence>
<feature type="non-terminal residue" evidence="2">
    <location>
        <position position="1"/>
    </location>
</feature>
<organism evidence="2 3">
    <name type="scientific">Rangifer tarandus platyrhynchus</name>
    <name type="common">Svalbard reindeer</name>
    <dbReference type="NCBI Taxonomy" id="3082113"/>
    <lineage>
        <taxon>Eukaryota</taxon>
        <taxon>Metazoa</taxon>
        <taxon>Chordata</taxon>
        <taxon>Craniata</taxon>
        <taxon>Vertebrata</taxon>
        <taxon>Euteleostomi</taxon>
        <taxon>Mammalia</taxon>
        <taxon>Eutheria</taxon>
        <taxon>Laurasiatheria</taxon>
        <taxon>Artiodactyla</taxon>
        <taxon>Ruminantia</taxon>
        <taxon>Pecora</taxon>
        <taxon>Cervidae</taxon>
        <taxon>Odocoileinae</taxon>
        <taxon>Rangifer</taxon>
    </lineage>
</organism>
<protein>
    <submittedName>
        <fullName evidence="2">Uncharacterized protein</fullName>
    </submittedName>
</protein>
<sequence>VDPAFPPGCSSSSSLRPAVIWGSRRRWGLCPADLSSPCCGPHWPGPGLWEAVTLSPPLPRPGSTVHLGCHLQDLLPHPLPHGRPEEPEGQLGWMSGSLSRPAATPPARPPPPPPPPWPMTAEGP</sequence>
<feature type="non-terminal residue" evidence="2">
    <location>
        <position position="124"/>
    </location>
</feature>
<evidence type="ECO:0000256" key="1">
    <source>
        <dbReference type="SAM" id="MobiDB-lite"/>
    </source>
</evidence>
<feature type="region of interest" description="Disordered" evidence="1">
    <location>
        <begin position="75"/>
        <end position="124"/>
    </location>
</feature>
<accession>A0ABN8XNB7</accession>